<evidence type="ECO:0000259" key="2">
    <source>
        <dbReference type="Pfam" id="PF13529"/>
    </source>
</evidence>
<feature type="signal peptide" evidence="1">
    <location>
        <begin position="1"/>
        <end position="21"/>
    </location>
</feature>
<feature type="domain" description="Peptidase C39-like" evidence="2">
    <location>
        <begin position="79"/>
        <end position="206"/>
    </location>
</feature>
<dbReference type="InterPro" id="IPR039564">
    <property type="entry name" value="Peptidase_C39-like"/>
</dbReference>
<reference evidence="3 4" key="1">
    <citation type="submission" date="2016-10" db="EMBL/GenBank/DDBJ databases">
        <authorList>
            <person name="de Groot N.N."/>
        </authorList>
    </citation>
    <scope>NUCLEOTIDE SEQUENCE [LARGE SCALE GENOMIC DNA]</scope>
    <source>
        <strain evidence="3 4">L14</strain>
    </source>
</reference>
<dbReference type="Proteomes" id="UP000183843">
    <property type="component" value="Unassembled WGS sequence"/>
</dbReference>
<dbReference type="RefSeq" id="WP_074812650.1">
    <property type="nucleotide sequence ID" value="NZ_FOJX01000001.1"/>
</dbReference>
<sequence>MKKTLAVTMLAAIVCVGSAFAAPTAKDGVIPYPQGQLPNHEGAWSAPAEINHADSPYFKHVNVYELESINGRRVIMPHYPSYQQTTEYTCGPAAALTMLYWYGRQNYDELTLAKEMKTRPYPYGTSVKDMVKFFEKIGWQVESSLHGDKISRYEDFRDFVWYYLEKGRPILVENVEWGGHWRVIIGYDTMGTESTLDDMLILADPYDTCDHNQDGYTTQNAQRFFSMWFDHFILPKSEQYQPWIVAYPKD</sequence>
<gene>
    <name evidence="3" type="ORF">SAMN05216587_101598</name>
</gene>
<accession>A0A1I0VH12</accession>
<dbReference type="AlphaFoldDB" id="A0A1I0VH12"/>
<evidence type="ECO:0000313" key="4">
    <source>
        <dbReference type="Proteomes" id="UP000183843"/>
    </source>
</evidence>
<proteinExistence type="predicted"/>
<organism evidence="3 4">
    <name type="scientific">Selenomonas ruminantium</name>
    <dbReference type="NCBI Taxonomy" id="971"/>
    <lineage>
        <taxon>Bacteria</taxon>
        <taxon>Bacillati</taxon>
        <taxon>Bacillota</taxon>
        <taxon>Negativicutes</taxon>
        <taxon>Selenomonadales</taxon>
        <taxon>Selenomonadaceae</taxon>
        <taxon>Selenomonas</taxon>
    </lineage>
</organism>
<dbReference type="EMBL" id="FOJX01000001">
    <property type="protein sequence ID" value="SFA75508.1"/>
    <property type="molecule type" value="Genomic_DNA"/>
</dbReference>
<evidence type="ECO:0000256" key="1">
    <source>
        <dbReference type="SAM" id="SignalP"/>
    </source>
</evidence>
<keyword evidence="1" id="KW-0732">Signal</keyword>
<dbReference type="Pfam" id="PF13529">
    <property type="entry name" value="Peptidase_C39_2"/>
    <property type="match status" value="1"/>
</dbReference>
<dbReference type="Gene3D" id="3.90.70.10">
    <property type="entry name" value="Cysteine proteinases"/>
    <property type="match status" value="1"/>
</dbReference>
<name>A0A1I0VH12_SELRU</name>
<evidence type="ECO:0000313" key="3">
    <source>
        <dbReference type="EMBL" id="SFA75508.1"/>
    </source>
</evidence>
<protein>
    <submittedName>
        <fullName evidence="3">Peptidase_C39 like family protein</fullName>
    </submittedName>
</protein>
<feature type="chain" id="PRO_5010381358" evidence="1">
    <location>
        <begin position="22"/>
        <end position="250"/>
    </location>
</feature>